<dbReference type="AlphaFoldDB" id="A0A9W8TJ39"/>
<dbReference type="EMBL" id="JANPWZ010002201">
    <property type="protein sequence ID" value="KAJ3560698.1"/>
    <property type="molecule type" value="Genomic_DNA"/>
</dbReference>
<gene>
    <name evidence="8" type="ORF">NPX13_g9212</name>
</gene>
<feature type="transmembrane region" description="Helical" evidence="6">
    <location>
        <begin position="138"/>
        <end position="161"/>
    </location>
</feature>
<evidence type="ECO:0000256" key="3">
    <source>
        <dbReference type="ARBA" id="ARBA00022989"/>
    </source>
</evidence>
<comment type="caution">
    <text evidence="8">The sequence shown here is derived from an EMBL/GenBank/DDBJ whole genome shotgun (WGS) entry which is preliminary data.</text>
</comment>
<feature type="transmembrane region" description="Helical" evidence="6">
    <location>
        <begin position="61"/>
        <end position="82"/>
    </location>
</feature>
<keyword evidence="3 6" id="KW-1133">Transmembrane helix</keyword>
<dbReference type="InterPro" id="IPR049326">
    <property type="entry name" value="Rhodopsin_dom_fungi"/>
</dbReference>
<keyword evidence="9" id="KW-1185">Reference proteome</keyword>
<dbReference type="InterPro" id="IPR052337">
    <property type="entry name" value="SAT4-like"/>
</dbReference>
<sequence length="419" mass="46196">MESTDQIEPNSANPSNMNGLANGVLITALTITSLAIFARVHYWVFLSKQLRSRLEADLSKVFLIIGFALYVGFVYCLFRVSRTEIGWWVHRWDVAEGNTIGFSYWGFISGVLYTAGIAPLKVAIVMEWLRAFAPQPRCVFYWLCYVSIWLNVAYYIAAVVVESIQCTPRQLIRDSTVKGSCLSTKAAEATAWINVVLDIVLLATPQLAIWRLKLSTEKKAGVAVIFAVGLFGTISAIFRLVATQAFSKSVDSTYILSSIRFWALGEMSSVLIVYGLPAAPTAFASVSAIISHYCVQWIQKFGSDASGLGLRRGGKTEPGKKYRILDRASVPGNMINRAGTRCISMGEDPILPRPPESMCVVKTIEIRRDEIRADAFGVIDKDIEEDVLLVTVSIGVKNMALESGDWIGIYSYVPLVASN</sequence>
<comment type="subcellular location">
    <subcellularLocation>
        <location evidence="1">Membrane</location>
        <topology evidence="1">Multi-pass membrane protein</topology>
    </subcellularLocation>
</comment>
<dbReference type="Pfam" id="PF20684">
    <property type="entry name" value="Fung_rhodopsin"/>
    <property type="match status" value="1"/>
</dbReference>
<feature type="transmembrane region" description="Helical" evidence="6">
    <location>
        <begin position="20"/>
        <end position="40"/>
    </location>
</feature>
<dbReference type="PANTHER" id="PTHR33048:SF160">
    <property type="entry name" value="SAT4 FAMILY MEMBRANE PROTEIN"/>
    <property type="match status" value="1"/>
</dbReference>
<evidence type="ECO:0000256" key="4">
    <source>
        <dbReference type="ARBA" id="ARBA00023136"/>
    </source>
</evidence>
<protein>
    <recommendedName>
        <fullName evidence="7">Rhodopsin domain-containing protein</fullName>
    </recommendedName>
</protein>
<reference evidence="8" key="1">
    <citation type="submission" date="2022-07" db="EMBL/GenBank/DDBJ databases">
        <title>Genome Sequence of Xylaria arbuscula.</title>
        <authorList>
            <person name="Buettner E."/>
        </authorList>
    </citation>
    <scope>NUCLEOTIDE SEQUENCE</scope>
    <source>
        <strain evidence="8">VT107</strain>
    </source>
</reference>
<evidence type="ECO:0000256" key="5">
    <source>
        <dbReference type="ARBA" id="ARBA00038359"/>
    </source>
</evidence>
<feature type="domain" description="Rhodopsin" evidence="7">
    <location>
        <begin position="64"/>
        <end position="279"/>
    </location>
</feature>
<dbReference type="Proteomes" id="UP001148614">
    <property type="component" value="Unassembled WGS sequence"/>
</dbReference>
<accession>A0A9W8TJ39</accession>
<evidence type="ECO:0000256" key="1">
    <source>
        <dbReference type="ARBA" id="ARBA00004141"/>
    </source>
</evidence>
<keyword evidence="4 6" id="KW-0472">Membrane</keyword>
<feature type="transmembrane region" description="Helical" evidence="6">
    <location>
        <begin position="102"/>
        <end position="126"/>
    </location>
</feature>
<evidence type="ECO:0000313" key="9">
    <source>
        <dbReference type="Proteomes" id="UP001148614"/>
    </source>
</evidence>
<dbReference type="PANTHER" id="PTHR33048">
    <property type="entry name" value="PTH11-LIKE INTEGRAL MEMBRANE PROTEIN (AFU_ORTHOLOGUE AFUA_5G11245)"/>
    <property type="match status" value="1"/>
</dbReference>
<evidence type="ECO:0000259" key="7">
    <source>
        <dbReference type="Pfam" id="PF20684"/>
    </source>
</evidence>
<dbReference type="GO" id="GO:0016020">
    <property type="term" value="C:membrane"/>
    <property type="evidence" value="ECO:0007669"/>
    <property type="project" value="UniProtKB-SubCell"/>
</dbReference>
<evidence type="ECO:0000313" key="8">
    <source>
        <dbReference type="EMBL" id="KAJ3560698.1"/>
    </source>
</evidence>
<evidence type="ECO:0000256" key="2">
    <source>
        <dbReference type="ARBA" id="ARBA00022692"/>
    </source>
</evidence>
<dbReference type="VEuPathDB" id="FungiDB:F4678DRAFT_325192"/>
<proteinExistence type="inferred from homology"/>
<comment type="similarity">
    <text evidence="5">Belongs to the SAT4 family.</text>
</comment>
<evidence type="ECO:0000256" key="6">
    <source>
        <dbReference type="SAM" id="Phobius"/>
    </source>
</evidence>
<name>A0A9W8TJ39_9PEZI</name>
<feature type="transmembrane region" description="Helical" evidence="6">
    <location>
        <begin position="222"/>
        <end position="242"/>
    </location>
</feature>
<organism evidence="8 9">
    <name type="scientific">Xylaria arbuscula</name>
    <dbReference type="NCBI Taxonomy" id="114810"/>
    <lineage>
        <taxon>Eukaryota</taxon>
        <taxon>Fungi</taxon>
        <taxon>Dikarya</taxon>
        <taxon>Ascomycota</taxon>
        <taxon>Pezizomycotina</taxon>
        <taxon>Sordariomycetes</taxon>
        <taxon>Xylariomycetidae</taxon>
        <taxon>Xylariales</taxon>
        <taxon>Xylariaceae</taxon>
        <taxon>Xylaria</taxon>
    </lineage>
</organism>
<keyword evidence="2 6" id="KW-0812">Transmembrane</keyword>